<dbReference type="NCBIfam" id="TIGR00422">
    <property type="entry name" value="valS"/>
    <property type="match status" value="1"/>
</dbReference>
<dbReference type="InterPro" id="IPR001412">
    <property type="entry name" value="aa-tRNA-synth_I_CS"/>
</dbReference>
<feature type="coiled-coil region" evidence="9">
    <location>
        <begin position="806"/>
        <end position="859"/>
    </location>
</feature>
<evidence type="ECO:0000256" key="6">
    <source>
        <dbReference type="ARBA" id="ARBA00023054"/>
    </source>
</evidence>
<dbReference type="InterPro" id="IPR010978">
    <property type="entry name" value="tRNA-bd_arm"/>
</dbReference>
<keyword evidence="5 9" id="KW-0648">Protein biosynthesis</keyword>
<dbReference type="InterPro" id="IPR002303">
    <property type="entry name" value="Valyl-tRNA_ligase"/>
</dbReference>
<dbReference type="Gene3D" id="3.40.50.620">
    <property type="entry name" value="HUPs"/>
    <property type="match status" value="2"/>
</dbReference>
<dbReference type="InterPro" id="IPR013155">
    <property type="entry name" value="M/V/L/I-tRNA-synth_anticd-bd"/>
</dbReference>
<dbReference type="InterPro" id="IPR002300">
    <property type="entry name" value="aa-tRNA-synth_Ia"/>
</dbReference>
<dbReference type="GO" id="GO:0004832">
    <property type="term" value="F:valine-tRNA ligase activity"/>
    <property type="evidence" value="ECO:0007669"/>
    <property type="project" value="UniProtKB-UniRule"/>
</dbReference>
<dbReference type="EC" id="6.1.1.9" evidence="9"/>
<dbReference type="AlphaFoldDB" id="A0A553UMA1"/>
<dbReference type="FunFam" id="3.40.50.620:FF:000382">
    <property type="entry name" value="Valine--tRNA ligase"/>
    <property type="match status" value="1"/>
</dbReference>
<evidence type="ECO:0000256" key="5">
    <source>
        <dbReference type="ARBA" id="ARBA00022917"/>
    </source>
</evidence>
<dbReference type="NCBIfam" id="NF004349">
    <property type="entry name" value="PRK05729.1"/>
    <property type="match status" value="1"/>
</dbReference>
<reference evidence="13 14" key="3">
    <citation type="submission" date="2019-07" db="EMBL/GenBank/DDBJ databases">
        <authorList>
            <person name="Papic B."/>
        </authorList>
    </citation>
    <scope>NUCLEOTIDE SEQUENCE [LARGE SCALE GENOMIC DNA]</scope>
    <source>
        <strain evidence="13 14">L8b</strain>
    </source>
</reference>
<dbReference type="Gene3D" id="1.10.287.380">
    <property type="entry name" value="Valyl-tRNA synthetase, C-terminal domain"/>
    <property type="match status" value="1"/>
</dbReference>
<name>A0A553UMA1_9HELI</name>
<dbReference type="Pfam" id="PF08264">
    <property type="entry name" value="Anticodon_1"/>
    <property type="match status" value="1"/>
</dbReference>
<gene>
    <name evidence="9" type="primary">valS</name>
    <name evidence="13" type="ORF">FNE76_06900</name>
</gene>
<evidence type="ECO:0000256" key="9">
    <source>
        <dbReference type="HAMAP-Rule" id="MF_02004"/>
    </source>
</evidence>
<dbReference type="GO" id="GO:0002161">
    <property type="term" value="F:aminoacyl-tRNA deacylase activity"/>
    <property type="evidence" value="ECO:0007669"/>
    <property type="project" value="InterPro"/>
</dbReference>
<dbReference type="PANTHER" id="PTHR11946:SF93">
    <property type="entry name" value="VALINE--TRNA LIGASE, CHLOROPLASTIC_MITOCHONDRIAL 2"/>
    <property type="match status" value="1"/>
</dbReference>
<evidence type="ECO:0000256" key="8">
    <source>
        <dbReference type="ARBA" id="ARBA00047552"/>
    </source>
</evidence>
<dbReference type="CDD" id="cd07962">
    <property type="entry name" value="Anticodon_Ia_Val"/>
    <property type="match status" value="1"/>
</dbReference>
<dbReference type="Pfam" id="PF10458">
    <property type="entry name" value="Val_tRNA-synt_C"/>
    <property type="match status" value="1"/>
</dbReference>
<keyword evidence="4 9" id="KW-0067">ATP-binding</keyword>
<evidence type="ECO:0000259" key="10">
    <source>
        <dbReference type="Pfam" id="PF00133"/>
    </source>
</evidence>
<feature type="domain" description="Valyl-tRNA synthetase tRNA-binding arm" evidence="12">
    <location>
        <begin position="801"/>
        <end position="863"/>
    </location>
</feature>
<dbReference type="InterPro" id="IPR019499">
    <property type="entry name" value="Val-tRNA_synth_tRNA-bd"/>
</dbReference>
<dbReference type="EMBL" id="VKGC01000022">
    <property type="protein sequence ID" value="TSA81131.1"/>
    <property type="molecule type" value="Genomic_DNA"/>
</dbReference>
<sequence>MDFPPFDLAWQQIYYQIWKSRGYFGVSPDRPKKFAIMMPPPNVTGRLHIGHALTMSLQDILARFKRMDGYSVLYQPGLDHAGIATQNVVEKQLLAQGMTKEQIGREGFIEKVWEWKEQCAHAIVDQLQSLGISCAWDRLRFTMDRGLERAVKLAFKTWFDRGLIVQDTYMINWCCKDGALADIEVEYEQELGKLYHLRYPLEQGGFVVVATTRPETLFGDVALMVNPKDGRYEHLIGQRAILPLKGHAIPIIADDYVDPSFGSGCVKVTPAHDPNDYEVGQRHQLKPLVVFDEKGIFNEEAGEFAHLDRLQARPLVVESLQKQGFVEKIEEYTHQVGKCYRCNSAIEPYISKQWFLKKEVAQGSIEKVKQGLSTFYPAHWRNNYNAWMENLRDWCISRQLWWGHRIPVFTCAQGHQFASVENPITCPTCGNAEFSQDHDVLDTWFSSALWAFSTLGWGQESAPEFREQDLQDFYPNSVLVTGFDILFFWVARMLLAGESLLGKLPFKHIYLHALVRDEHGNKMSKSKGNVIDPLEIIEREGSDSLRFALAMLCVQGRDLRLSKDTITQARHFTHKLYNASLFLAKNLGEVGGDLAHTPSTPTTMLGRYAQSRLNATTKEVRTALEQYRFNDVATLLYRFLWGEFCDWFVEFSKGYKQSGDAPLVFGELVSILKQGLQLLHPLMPYSTEYLYQTLSGTSLEQSPSIMLSAYPKDTQQDLELEACFDAIKEAIIVLRRIKILLNTPITQAFVQSKIPLDSQALHLIAKLSKIASVQMVSQKPAQSLSDVGELVSVHVDLSGIDVSALIKRLQAQLDKLAKEKAKLNLDNPHFLAKAPKELLESLQARLATITHKEEEIQRELDLLQA</sequence>
<organism evidence="13 14">
    <name type="scientific">Helicobacter mehlei</name>
    <dbReference type="NCBI Taxonomy" id="2316080"/>
    <lineage>
        <taxon>Bacteria</taxon>
        <taxon>Pseudomonadati</taxon>
        <taxon>Campylobacterota</taxon>
        <taxon>Epsilonproteobacteria</taxon>
        <taxon>Campylobacterales</taxon>
        <taxon>Helicobacteraceae</taxon>
        <taxon>Helicobacter</taxon>
    </lineage>
</organism>
<evidence type="ECO:0000313" key="14">
    <source>
        <dbReference type="Proteomes" id="UP000319322"/>
    </source>
</evidence>
<comment type="domain">
    <text evidence="9">The C-terminal coiled-coil domain is crucial for aminoacylation activity.</text>
</comment>
<keyword evidence="2 9" id="KW-0436">Ligase</keyword>
<dbReference type="InterPro" id="IPR009080">
    <property type="entry name" value="tRNAsynth_Ia_anticodon-bd"/>
</dbReference>
<dbReference type="GO" id="GO:0006438">
    <property type="term" value="P:valyl-tRNA aminoacylation"/>
    <property type="evidence" value="ECO:0007669"/>
    <property type="project" value="UniProtKB-UniRule"/>
</dbReference>
<evidence type="ECO:0000259" key="11">
    <source>
        <dbReference type="Pfam" id="PF08264"/>
    </source>
</evidence>
<dbReference type="RefSeq" id="WP_120948642.1">
    <property type="nucleotide sequence ID" value="NZ_QXQP01000023.1"/>
</dbReference>
<reference evidence="13 14" key="2">
    <citation type="submission" date="2019-07" db="EMBL/GenBank/DDBJ databases">
        <title>Helicobacter labacensis sp. nov., Helicobacter mehlei sp. nov. and Helicobacter vulpis sp. nov., isolated from gastric mucosa of red fox (Vulpis vulpis).</title>
        <authorList>
            <person name="Kusar D."/>
            <person name="Gruntar I."/>
            <person name="Pate M."/>
            <person name="Zajc U."/>
            <person name="Ocepek M."/>
        </authorList>
    </citation>
    <scope>NUCLEOTIDE SEQUENCE [LARGE SCALE GENOMIC DNA]</scope>
    <source>
        <strain evidence="13 14">L8b</strain>
    </source>
</reference>
<keyword evidence="3 9" id="KW-0547">Nucleotide-binding</keyword>
<comment type="subunit">
    <text evidence="9">Monomer.</text>
</comment>
<dbReference type="HAMAP" id="MF_02004">
    <property type="entry name" value="Val_tRNA_synth_type1"/>
    <property type="match status" value="1"/>
</dbReference>
<dbReference type="Proteomes" id="UP000319322">
    <property type="component" value="Unassembled WGS sequence"/>
</dbReference>
<evidence type="ECO:0000256" key="7">
    <source>
        <dbReference type="ARBA" id="ARBA00023146"/>
    </source>
</evidence>
<dbReference type="Gene3D" id="3.90.740.10">
    <property type="entry name" value="Valyl/Leucyl/Isoleucyl-tRNA synthetase, editing domain"/>
    <property type="match status" value="1"/>
</dbReference>
<evidence type="ECO:0000313" key="13">
    <source>
        <dbReference type="EMBL" id="TSA81131.1"/>
    </source>
</evidence>
<feature type="domain" description="Aminoacyl-tRNA synthetase class Ia" evidence="10">
    <location>
        <begin position="15"/>
        <end position="562"/>
    </location>
</feature>
<comment type="function">
    <text evidence="9">Catalyzes the attachment of valine to tRNA(Val). As ValRS can inadvertently accommodate and process structurally similar amino acids such as threonine, to avoid such errors, it has a 'posttransfer' editing activity that hydrolyzes mischarged Thr-tRNA(Val) in a tRNA-dependent manner.</text>
</comment>
<comment type="similarity">
    <text evidence="9">Belongs to the class-I aminoacyl-tRNA synthetase family. ValS type 1 subfamily.</text>
</comment>
<proteinExistence type="inferred from homology"/>
<evidence type="ECO:0000256" key="4">
    <source>
        <dbReference type="ARBA" id="ARBA00022840"/>
    </source>
</evidence>
<dbReference type="SUPFAM" id="SSF52374">
    <property type="entry name" value="Nucleotidylyl transferase"/>
    <property type="match status" value="1"/>
</dbReference>
<evidence type="ECO:0000256" key="2">
    <source>
        <dbReference type="ARBA" id="ARBA00022598"/>
    </source>
</evidence>
<feature type="domain" description="Methionyl/Valyl/Leucyl/Isoleucyl-tRNA synthetase anticodon-binding" evidence="11">
    <location>
        <begin position="607"/>
        <end position="740"/>
    </location>
</feature>
<dbReference type="InterPro" id="IPR033705">
    <property type="entry name" value="Anticodon_Ia_Val"/>
</dbReference>
<comment type="catalytic activity">
    <reaction evidence="8 9">
        <text>tRNA(Val) + L-valine + ATP = L-valyl-tRNA(Val) + AMP + diphosphate</text>
        <dbReference type="Rhea" id="RHEA:10704"/>
        <dbReference type="Rhea" id="RHEA-COMP:9672"/>
        <dbReference type="Rhea" id="RHEA-COMP:9708"/>
        <dbReference type="ChEBI" id="CHEBI:30616"/>
        <dbReference type="ChEBI" id="CHEBI:33019"/>
        <dbReference type="ChEBI" id="CHEBI:57762"/>
        <dbReference type="ChEBI" id="CHEBI:78442"/>
        <dbReference type="ChEBI" id="CHEBI:78537"/>
        <dbReference type="ChEBI" id="CHEBI:456215"/>
        <dbReference type="EC" id="6.1.1.9"/>
    </reaction>
</comment>
<keyword evidence="7 9" id="KW-0030">Aminoacyl-tRNA synthetase</keyword>
<dbReference type="Gene3D" id="2.170.220.10">
    <property type="match status" value="1"/>
</dbReference>
<dbReference type="InterPro" id="IPR014729">
    <property type="entry name" value="Rossmann-like_a/b/a_fold"/>
</dbReference>
<evidence type="ECO:0000256" key="1">
    <source>
        <dbReference type="ARBA" id="ARBA00022490"/>
    </source>
</evidence>
<comment type="domain">
    <text evidence="9">ValRS has two distinct active sites: one for aminoacylation and one for editing. The misactivated threonine is translocated from the active site to the editing site.</text>
</comment>
<dbReference type="PANTHER" id="PTHR11946">
    <property type="entry name" value="VALYL-TRNA SYNTHETASES"/>
    <property type="match status" value="1"/>
</dbReference>
<keyword evidence="14" id="KW-1185">Reference proteome</keyword>
<evidence type="ECO:0000259" key="12">
    <source>
        <dbReference type="Pfam" id="PF10458"/>
    </source>
</evidence>
<dbReference type="GO" id="GO:0005829">
    <property type="term" value="C:cytosol"/>
    <property type="evidence" value="ECO:0007669"/>
    <property type="project" value="TreeGrafter"/>
</dbReference>
<keyword evidence="1 9" id="KW-0963">Cytoplasm</keyword>
<dbReference type="Pfam" id="PF00133">
    <property type="entry name" value="tRNA-synt_1"/>
    <property type="match status" value="1"/>
</dbReference>
<dbReference type="OrthoDB" id="9810365at2"/>
<feature type="binding site" evidence="9">
    <location>
        <position position="525"/>
    </location>
    <ligand>
        <name>ATP</name>
        <dbReference type="ChEBI" id="CHEBI:30616"/>
    </ligand>
</feature>
<comment type="subcellular location">
    <subcellularLocation>
        <location evidence="9">Cytoplasm</location>
    </subcellularLocation>
</comment>
<dbReference type="SUPFAM" id="SSF47323">
    <property type="entry name" value="Anticodon-binding domain of a subclass of class I aminoacyl-tRNA synthetases"/>
    <property type="match status" value="1"/>
</dbReference>
<dbReference type="InterPro" id="IPR037118">
    <property type="entry name" value="Val-tRNA_synth_C_sf"/>
</dbReference>
<reference evidence="14" key="1">
    <citation type="submission" date="2019-07" db="EMBL/GenBank/DDBJ databases">
        <title>Helicobacter labacensis sp. nov., Helicobacter mehlei sp. nov. and Helicobacter vulpis sp. nov., isolated from gastric mucosa of red fox (Vulpis vulpis).</title>
        <authorList>
            <person name="Papic B."/>
        </authorList>
    </citation>
    <scope>NUCLEOTIDE SEQUENCE [LARGE SCALE GENOMIC DNA]</scope>
    <source>
        <strain evidence="14">L8b</strain>
    </source>
</reference>
<feature type="short sequence motif" description="'KMSKS' region" evidence="9">
    <location>
        <begin position="522"/>
        <end position="526"/>
    </location>
</feature>
<feature type="short sequence motif" description="'HIGH' region" evidence="9">
    <location>
        <begin position="41"/>
        <end position="51"/>
    </location>
</feature>
<keyword evidence="6 9" id="KW-0175">Coiled coil</keyword>
<dbReference type="GO" id="GO:0005524">
    <property type="term" value="F:ATP binding"/>
    <property type="evidence" value="ECO:0007669"/>
    <property type="project" value="UniProtKB-UniRule"/>
</dbReference>
<dbReference type="InterPro" id="IPR009008">
    <property type="entry name" value="Val/Leu/Ile-tRNA-synth_edit"/>
</dbReference>
<protein>
    <recommendedName>
        <fullName evidence="9">Valine--tRNA ligase</fullName>
        <ecNumber evidence="9">6.1.1.9</ecNumber>
    </recommendedName>
    <alternativeName>
        <fullName evidence="9">Valyl-tRNA synthetase</fullName>
        <shortName evidence="9">ValRS</shortName>
    </alternativeName>
</protein>
<dbReference type="PROSITE" id="PS00178">
    <property type="entry name" value="AA_TRNA_LIGASE_I"/>
    <property type="match status" value="1"/>
</dbReference>
<evidence type="ECO:0000256" key="3">
    <source>
        <dbReference type="ARBA" id="ARBA00022741"/>
    </source>
</evidence>
<dbReference type="CDD" id="cd00817">
    <property type="entry name" value="ValRS_core"/>
    <property type="match status" value="1"/>
</dbReference>
<dbReference type="Gene3D" id="1.10.730.10">
    <property type="entry name" value="Isoleucyl-tRNA Synthetase, Domain 1"/>
    <property type="match status" value="1"/>
</dbReference>
<comment type="caution">
    <text evidence="13">The sequence shown here is derived from an EMBL/GenBank/DDBJ whole genome shotgun (WGS) entry which is preliminary data.</text>
</comment>
<dbReference type="SUPFAM" id="SSF50677">
    <property type="entry name" value="ValRS/IleRS/LeuRS editing domain"/>
    <property type="match status" value="1"/>
</dbReference>
<dbReference type="PRINTS" id="PR00986">
    <property type="entry name" value="TRNASYNTHVAL"/>
</dbReference>
<dbReference type="SUPFAM" id="SSF46589">
    <property type="entry name" value="tRNA-binding arm"/>
    <property type="match status" value="1"/>
</dbReference>
<accession>A0A553UMA1</accession>